<dbReference type="EMBL" id="JBBNAG010000001">
    <property type="protein sequence ID" value="KAK9166862.1"/>
    <property type="molecule type" value="Genomic_DNA"/>
</dbReference>
<accession>A0AAP0LAP8</accession>
<reference evidence="1 2" key="1">
    <citation type="submission" date="2024-01" db="EMBL/GenBank/DDBJ databases">
        <title>Genome assemblies of Stephania.</title>
        <authorList>
            <person name="Yang L."/>
        </authorList>
    </citation>
    <scope>NUCLEOTIDE SEQUENCE [LARGE SCALE GENOMIC DNA]</scope>
    <source>
        <strain evidence="1">JXDWG</strain>
        <tissue evidence="1">Leaf</tissue>
    </source>
</reference>
<keyword evidence="2" id="KW-1185">Reference proteome</keyword>
<dbReference type="Proteomes" id="UP001419268">
    <property type="component" value="Unassembled WGS sequence"/>
</dbReference>
<gene>
    <name evidence="1" type="ORF">Scep_002053</name>
</gene>
<sequence length="111" mass="12015">MHTCRYLSGFGQHRGTKDGTVEVVGEAPGKIFSSEILNSEWAGIVEEVVVHSEHIGDSYDSEVFAAPLVRVAQQVLQTVGEEQLDVPVAPQVVDFHLCQPLEGIACPSVEL</sequence>
<evidence type="ECO:0000313" key="2">
    <source>
        <dbReference type="Proteomes" id="UP001419268"/>
    </source>
</evidence>
<comment type="caution">
    <text evidence="1">The sequence shown here is derived from an EMBL/GenBank/DDBJ whole genome shotgun (WGS) entry which is preliminary data.</text>
</comment>
<evidence type="ECO:0000313" key="1">
    <source>
        <dbReference type="EMBL" id="KAK9166862.1"/>
    </source>
</evidence>
<protein>
    <submittedName>
        <fullName evidence="1">Uncharacterized protein</fullName>
    </submittedName>
</protein>
<organism evidence="1 2">
    <name type="scientific">Stephania cephalantha</name>
    <dbReference type="NCBI Taxonomy" id="152367"/>
    <lineage>
        <taxon>Eukaryota</taxon>
        <taxon>Viridiplantae</taxon>
        <taxon>Streptophyta</taxon>
        <taxon>Embryophyta</taxon>
        <taxon>Tracheophyta</taxon>
        <taxon>Spermatophyta</taxon>
        <taxon>Magnoliopsida</taxon>
        <taxon>Ranunculales</taxon>
        <taxon>Menispermaceae</taxon>
        <taxon>Menispermoideae</taxon>
        <taxon>Cissampelideae</taxon>
        <taxon>Stephania</taxon>
    </lineage>
</organism>
<name>A0AAP0LAP8_9MAGN</name>
<dbReference type="AlphaFoldDB" id="A0AAP0LAP8"/>
<proteinExistence type="predicted"/>